<dbReference type="EMBL" id="LAZR01017954">
    <property type="protein sequence ID" value="KKL98312.1"/>
    <property type="molecule type" value="Genomic_DNA"/>
</dbReference>
<evidence type="ECO:0000313" key="1">
    <source>
        <dbReference type="EMBL" id="KKL98312.1"/>
    </source>
</evidence>
<reference evidence="1" key="1">
    <citation type="journal article" date="2015" name="Nature">
        <title>Complex archaea that bridge the gap between prokaryotes and eukaryotes.</title>
        <authorList>
            <person name="Spang A."/>
            <person name="Saw J.H."/>
            <person name="Jorgensen S.L."/>
            <person name="Zaremba-Niedzwiedzka K."/>
            <person name="Martijn J."/>
            <person name="Lind A.E."/>
            <person name="van Eijk R."/>
            <person name="Schleper C."/>
            <person name="Guy L."/>
            <person name="Ettema T.J."/>
        </authorList>
    </citation>
    <scope>NUCLEOTIDE SEQUENCE</scope>
</reference>
<gene>
    <name evidence="1" type="ORF">LCGC14_1825690</name>
</gene>
<comment type="caution">
    <text evidence="1">The sequence shown here is derived from an EMBL/GenBank/DDBJ whole genome shotgun (WGS) entry which is preliminary data.</text>
</comment>
<name>A0A0F9JH57_9ZZZZ</name>
<accession>A0A0F9JH57</accession>
<sequence>MAEVIRPAAENQLVLADAATLDFNPGEMHSDWIRWCYASINTHFNSRKESYDMYIEGDERTTQDDAEFAELRIDGPFIGIPQKYLYYLDVEINILCQTHVDPRNHYKAQIMVGTFMRAFRNIIPVYKFGDGPLDDGSLLECFHLQRDRKEKIDVGYFGIIRPDTKILQTTVEGHYRLELWTKETN</sequence>
<proteinExistence type="predicted"/>
<organism evidence="1">
    <name type="scientific">marine sediment metagenome</name>
    <dbReference type="NCBI Taxonomy" id="412755"/>
    <lineage>
        <taxon>unclassified sequences</taxon>
        <taxon>metagenomes</taxon>
        <taxon>ecological metagenomes</taxon>
    </lineage>
</organism>
<protein>
    <submittedName>
        <fullName evidence="1">Uncharacterized protein</fullName>
    </submittedName>
</protein>
<dbReference type="AlphaFoldDB" id="A0A0F9JH57"/>